<dbReference type="Gene3D" id="2.60.40.1510">
    <property type="entry name" value="ntegrin, alpha v. Chain A, domain 3"/>
    <property type="match status" value="1"/>
</dbReference>
<keyword evidence="19" id="KW-1185">Reference proteome</keyword>
<dbReference type="GeneTree" id="ENSGT00940000154838"/>
<dbReference type="GO" id="GO:0007229">
    <property type="term" value="P:integrin-mediated signaling pathway"/>
    <property type="evidence" value="ECO:0000318"/>
    <property type="project" value="GO_Central"/>
</dbReference>
<feature type="chain" id="PRO_5017101688" description="VWFA domain-containing protein" evidence="16">
    <location>
        <begin position="23"/>
        <end position="1068"/>
    </location>
</feature>
<feature type="repeat" description="FG-GAP" evidence="15">
    <location>
        <begin position="562"/>
        <end position="622"/>
    </location>
</feature>
<dbReference type="STRING" id="8090.ENSORLP00000002048"/>
<keyword evidence="4" id="KW-0479">Metal-binding</keyword>
<dbReference type="PRINTS" id="PR00453">
    <property type="entry name" value="VWFADOMAIN"/>
</dbReference>
<evidence type="ECO:0000256" key="2">
    <source>
        <dbReference type="ARBA" id="ARBA00008054"/>
    </source>
</evidence>
<keyword evidence="10 16" id="KW-0401">Integrin</keyword>
<evidence type="ECO:0000256" key="13">
    <source>
        <dbReference type="ARBA" id="ARBA00023170"/>
    </source>
</evidence>
<evidence type="ECO:0000313" key="18">
    <source>
        <dbReference type="Ensembl" id="ENSORLP00000002048.2"/>
    </source>
</evidence>
<dbReference type="InterPro" id="IPR013517">
    <property type="entry name" value="FG-GAP"/>
</dbReference>
<dbReference type="GO" id="GO:0034687">
    <property type="term" value="C:integrin alphaL-beta2 complex"/>
    <property type="evidence" value="ECO:0000318"/>
    <property type="project" value="GO_Central"/>
</dbReference>
<feature type="repeat" description="FG-GAP" evidence="15">
    <location>
        <begin position="498"/>
        <end position="557"/>
    </location>
</feature>
<keyword evidence="8 16" id="KW-0130">Cell adhesion</keyword>
<dbReference type="SUPFAM" id="SSF53300">
    <property type="entry name" value="vWA-like"/>
    <property type="match status" value="1"/>
</dbReference>
<dbReference type="eggNOG" id="KOG3637">
    <property type="taxonomic scope" value="Eukaryota"/>
</dbReference>
<dbReference type="PANTHER" id="PTHR23220:SF84">
    <property type="entry name" value="INTEGRIN ALPHA-L"/>
    <property type="match status" value="1"/>
</dbReference>
<feature type="domain" description="VWFA" evidence="17">
    <location>
        <begin position="156"/>
        <end position="331"/>
    </location>
</feature>
<evidence type="ECO:0000256" key="3">
    <source>
        <dbReference type="ARBA" id="ARBA00022692"/>
    </source>
</evidence>
<keyword evidence="12" id="KW-1015">Disulfide bond</keyword>
<feature type="signal peptide" evidence="16">
    <location>
        <begin position="1"/>
        <end position="22"/>
    </location>
</feature>
<name>H2L878_ORYLA</name>
<sequence length="1068" mass="119085">MLDICLICCIWAAVAVFPGSLAFNIGTKNPKVFSGEKNDFFGYKVLQMKSAEKMGIIITAPLSLNGSGKICKYSHEGKPSCQTSEEFPESNTTVIKHLGLSIAAKPNGSEFTVCSPSVVHECYGNSYLNSWCFSMKDNLSSIFKPGFQECTKNKVDLVFLFDGSRSMTEQDFEKNKDFIESIMKSLPNTTIKFAAVQFSTTFRTVFDFNDHAAGRAMEKLKKEKHMMALTNTYEALQFILTNLFENKSAGATPNATQVLVLITDGDPSDPHKKASLKTYEEKNIIRFVIGVKIDSMEKIKPIASEPKDKNVFKIEDYQGLDGILKNFQNKIFNMEGSKAALAGDLTNEMSQSGFSAAYYRDTLVLGSVGSNSWRGSLEERHHQHEKQILDSYMEMDSYMGFSLSTGERNGVPLYFSGAPRFQHTGQVVVFNRTGGQWMVQQRLEGSEVGSYFGAELCTVDIDLDDSTDFLLVGAPMLYQPLQKTEGKVYVYTLTDQLQLEMKLNVTAPSMGRFGSTLASLADLNGDGLRDVAVGAPLEDDNHGAVYIYLGDRKSGIRHTFSQRISGKNFQPAMKLFGLAIDGHGDLGNDGLPDIVVGSQGAAVVLSSKPVYNVAASVSFHPEMISIEKIDCVSHAHEVLPMVNLTTCFELKEATKSVTEKANSAIRILYMLSIDLMRQTHRGFFNPTDKKTKSLHMHCNLTTQVTCFNHSAYMPKCVKDTLSPISVKLSFSQPDNDNASAVLNVDSKKDSIFEIPFEKQCKKNDTCIAELEVDFNFMTPTLLVSDQSYFNVSIVLVNKGDDSYNTSLTVLHSPGLSFSSMNVTKATRQTLYECYDLKEVLDRTQCGISRPVYRSGSKATFQSSFHVIKDIDWNDTMTMTVFGKSDNTNSSTIDSVTKTIKVQYEIRMVIAVKEESVTYLNFTTEDTKPKKMVITYQIDNTGFKEFPVNVSLHFPTQVKDNFELINYQVLVHKNKTQCSSAPHLKSEHCSPDMECIITQCNSFSLKKHSTAVFRLEADVHFRDIRHYAEVRTIETRNRKNKAAFSTGVLLLDRCFLALLEAAQTSDSRV</sequence>
<evidence type="ECO:0000256" key="8">
    <source>
        <dbReference type="ARBA" id="ARBA00022889"/>
    </source>
</evidence>
<keyword evidence="3" id="KW-0812">Transmembrane</keyword>
<evidence type="ECO:0000256" key="7">
    <source>
        <dbReference type="ARBA" id="ARBA00022837"/>
    </source>
</evidence>
<proteinExistence type="inferred from homology"/>
<dbReference type="InParanoid" id="H2L878"/>
<organism evidence="18 19">
    <name type="scientific">Oryzias latipes</name>
    <name type="common">Japanese rice fish</name>
    <name type="synonym">Japanese killifish</name>
    <dbReference type="NCBI Taxonomy" id="8090"/>
    <lineage>
        <taxon>Eukaryota</taxon>
        <taxon>Metazoa</taxon>
        <taxon>Chordata</taxon>
        <taxon>Craniata</taxon>
        <taxon>Vertebrata</taxon>
        <taxon>Euteleostomi</taxon>
        <taxon>Actinopterygii</taxon>
        <taxon>Neopterygii</taxon>
        <taxon>Teleostei</taxon>
        <taxon>Neoteleostei</taxon>
        <taxon>Acanthomorphata</taxon>
        <taxon>Ovalentaria</taxon>
        <taxon>Atherinomorphae</taxon>
        <taxon>Beloniformes</taxon>
        <taxon>Adrianichthyidae</taxon>
        <taxon>Oryziinae</taxon>
        <taxon>Oryzias</taxon>
    </lineage>
</organism>
<evidence type="ECO:0000256" key="11">
    <source>
        <dbReference type="ARBA" id="ARBA00023136"/>
    </source>
</evidence>
<evidence type="ECO:0000256" key="14">
    <source>
        <dbReference type="ARBA" id="ARBA00023180"/>
    </source>
</evidence>
<dbReference type="SUPFAM" id="SSF69179">
    <property type="entry name" value="Integrin domains"/>
    <property type="match status" value="2"/>
</dbReference>
<dbReference type="Bgee" id="ENSORLG00000001648">
    <property type="expression patterns" value="Expressed in pharyngeal gill and 11 other cell types or tissues"/>
</dbReference>
<evidence type="ECO:0000256" key="15">
    <source>
        <dbReference type="PROSITE-ProRule" id="PRU00803"/>
    </source>
</evidence>
<dbReference type="Gene3D" id="2.130.10.130">
    <property type="entry name" value="Integrin alpha, N-terminal"/>
    <property type="match status" value="1"/>
</dbReference>
<evidence type="ECO:0000259" key="17">
    <source>
        <dbReference type="PROSITE" id="PS50234"/>
    </source>
</evidence>
<dbReference type="InterPro" id="IPR036465">
    <property type="entry name" value="vWFA_dom_sf"/>
</dbReference>
<comment type="similarity">
    <text evidence="2 16">Belongs to the integrin alpha chain family.</text>
</comment>
<evidence type="ECO:0000256" key="10">
    <source>
        <dbReference type="ARBA" id="ARBA00023037"/>
    </source>
</evidence>
<reference evidence="18" key="2">
    <citation type="submission" date="2025-08" db="UniProtKB">
        <authorList>
            <consortium name="Ensembl"/>
        </authorList>
    </citation>
    <scope>IDENTIFICATION</scope>
    <source>
        <strain evidence="18">Hd-rR</strain>
    </source>
</reference>
<feature type="repeat" description="FG-GAP" evidence="15">
    <location>
        <begin position="439"/>
        <end position="496"/>
    </location>
</feature>
<evidence type="ECO:0000256" key="4">
    <source>
        <dbReference type="ARBA" id="ARBA00022723"/>
    </source>
</evidence>
<dbReference type="Pfam" id="PF01839">
    <property type="entry name" value="FG-GAP"/>
    <property type="match status" value="1"/>
</dbReference>
<dbReference type="Gene3D" id="2.60.40.1460">
    <property type="entry name" value="Integrin domains. Chain A, domain 2"/>
    <property type="match status" value="1"/>
</dbReference>
<protein>
    <recommendedName>
        <fullName evidence="17">VWFA domain-containing protein</fullName>
    </recommendedName>
</protein>
<keyword evidence="13 16" id="KW-0675">Receptor</keyword>
<keyword evidence="5 16" id="KW-0732">Signal</keyword>
<keyword evidence="7" id="KW-0106">Calcium</keyword>
<dbReference type="InterPro" id="IPR048633">
    <property type="entry name" value="ITGAX-like_Ig_3"/>
</dbReference>
<dbReference type="PROSITE" id="PS51470">
    <property type="entry name" value="FG_GAP"/>
    <property type="match status" value="3"/>
</dbReference>
<dbReference type="GO" id="GO:0098609">
    <property type="term" value="P:cell-cell adhesion"/>
    <property type="evidence" value="ECO:0000318"/>
    <property type="project" value="GO_Central"/>
</dbReference>
<dbReference type="GO" id="GO:0046872">
    <property type="term" value="F:metal ion binding"/>
    <property type="evidence" value="ECO:0007669"/>
    <property type="project" value="UniProtKB-KW"/>
</dbReference>
<dbReference type="GO" id="GO:0038023">
    <property type="term" value="F:signaling receptor activity"/>
    <property type="evidence" value="ECO:0000318"/>
    <property type="project" value="GO_Central"/>
</dbReference>
<dbReference type="SUPFAM" id="SSF69318">
    <property type="entry name" value="Integrin alpha N-terminal domain"/>
    <property type="match status" value="1"/>
</dbReference>
<evidence type="ECO:0000256" key="1">
    <source>
        <dbReference type="ARBA" id="ARBA00004479"/>
    </source>
</evidence>
<dbReference type="Gene3D" id="2.60.40.1530">
    <property type="entry name" value="ntegrin, alpha v. Chain A, domain 4"/>
    <property type="match status" value="1"/>
</dbReference>
<dbReference type="InterPro" id="IPR032695">
    <property type="entry name" value="Integrin_dom_sf"/>
</dbReference>
<evidence type="ECO:0000256" key="6">
    <source>
        <dbReference type="ARBA" id="ARBA00022737"/>
    </source>
</evidence>
<dbReference type="Pfam" id="PF20805">
    <property type="entry name" value="Integrin_A_Ig_2"/>
    <property type="match status" value="1"/>
</dbReference>
<evidence type="ECO:0000256" key="9">
    <source>
        <dbReference type="ARBA" id="ARBA00022989"/>
    </source>
</evidence>
<keyword evidence="11" id="KW-0472">Membrane</keyword>
<reference evidence="18" key="3">
    <citation type="submission" date="2025-09" db="UniProtKB">
        <authorList>
            <consortium name="Ensembl"/>
        </authorList>
    </citation>
    <scope>IDENTIFICATION</scope>
    <source>
        <strain evidence="18">Hd-rR</strain>
    </source>
</reference>
<dbReference type="AlphaFoldDB" id="H2L878"/>
<accession>H2L878</accession>
<dbReference type="GO" id="GO:0009986">
    <property type="term" value="C:cell surface"/>
    <property type="evidence" value="ECO:0000318"/>
    <property type="project" value="GO_Central"/>
</dbReference>
<reference evidence="18 19" key="1">
    <citation type="journal article" date="2007" name="Nature">
        <title>The medaka draft genome and insights into vertebrate genome evolution.</title>
        <authorList>
            <person name="Kasahara M."/>
            <person name="Naruse K."/>
            <person name="Sasaki S."/>
            <person name="Nakatani Y."/>
            <person name="Qu W."/>
            <person name="Ahsan B."/>
            <person name="Yamada T."/>
            <person name="Nagayasu Y."/>
            <person name="Doi K."/>
            <person name="Kasai Y."/>
            <person name="Jindo T."/>
            <person name="Kobayashi D."/>
            <person name="Shimada A."/>
            <person name="Toyoda A."/>
            <person name="Kuroki Y."/>
            <person name="Fujiyama A."/>
            <person name="Sasaki T."/>
            <person name="Shimizu A."/>
            <person name="Asakawa S."/>
            <person name="Shimizu N."/>
            <person name="Hashimoto S."/>
            <person name="Yang J."/>
            <person name="Lee Y."/>
            <person name="Matsushima K."/>
            <person name="Sugano S."/>
            <person name="Sakaizumi M."/>
            <person name="Narita T."/>
            <person name="Ohishi K."/>
            <person name="Haga S."/>
            <person name="Ohta F."/>
            <person name="Nomoto H."/>
            <person name="Nogata K."/>
            <person name="Morishita T."/>
            <person name="Endo T."/>
            <person name="Shin-I T."/>
            <person name="Takeda H."/>
            <person name="Morishita S."/>
            <person name="Kohara Y."/>
        </authorList>
    </citation>
    <scope>NUCLEOTIDE SEQUENCE [LARGE SCALE GENOMIC DNA]</scope>
    <source>
        <strain evidence="18 19">Hd-rR</strain>
    </source>
</reference>
<evidence type="ECO:0000256" key="12">
    <source>
        <dbReference type="ARBA" id="ARBA00023157"/>
    </source>
</evidence>
<keyword evidence="9" id="KW-1133">Transmembrane helix</keyword>
<dbReference type="InterPro" id="IPR028994">
    <property type="entry name" value="Integrin_alpha_N"/>
</dbReference>
<gene>
    <name evidence="18" type="primary">LOC101154755</name>
</gene>
<dbReference type="Pfam" id="PF00092">
    <property type="entry name" value="VWA"/>
    <property type="match status" value="1"/>
</dbReference>
<evidence type="ECO:0000256" key="16">
    <source>
        <dbReference type="RuleBase" id="RU003762"/>
    </source>
</evidence>
<dbReference type="InterPro" id="IPR002035">
    <property type="entry name" value="VWF_A"/>
</dbReference>
<keyword evidence="6" id="KW-0677">Repeat</keyword>
<dbReference type="Pfam" id="PF08441">
    <property type="entry name" value="Integrin_A_Ig_1"/>
    <property type="match status" value="1"/>
</dbReference>
<evidence type="ECO:0000313" key="19">
    <source>
        <dbReference type="Proteomes" id="UP000001038"/>
    </source>
</evidence>
<dbReference type="PRINTS" id="PR01185">
    <property type="entry name" value="INTEGRINA"/>
</dbReference>
<comment type="subcellular location">
    <subcellularLocation>
        <location evidence="1 16">Membrane</location>
        <topology evidence="1 16">Single-pass type I membrane protein</topology>
    </subcellularLocation>
</comment>
<dbReference type="PROSITE" id="PS50234">
    <property type="entry name" value="VWFA"/>
    <property type="match status" value="1"/>
</dbReference>
<keyword evidence="14" id="KW-0325">Glycoprotein</keyword>
<dbReference type="Ensembl" id="ENSORLT00000002049.2">
    <property type="protein sequence ID" value="ENSORLP00000002048.2"/>
    <property type="gene ID" value="ENSORLG00000001648.2"/>
</dbReference>
<dbReference type="PANTHER" id="PTHR23220">
    <property type="entry name" value="INTEGRIN ALPHA"/>
    <property type="match status" value="1"/>
</dbReference>
<dbReference type="SMART" id="SM00327">
    <property type="entry name" value="VWA"/>
    <property type="match status" value="1"/>
</dbReference>
<evidence type="ECO:0000256" key="5">
    <source>
        <dbReference type="ARBA" id="ARBA00022729"/>
    </source>
</evidence>
<dbReference type="Pfam" id="PF21520">
    <property type="entry name" value="ITGAX-like_Ig_3"/>
    <property type="match status" value="1"/>
</dbReference>
<dbReference type="SMART" id="SM00191">
    <property type="entry name" value="Int_alpha"/>
    <property type="match status" value="4"/>
</dbReference>
<dbReference type="Proteomes" id="UP000001038">
    <property type="component" value="Chromosome 1"/>
</dbReference>
<dbReference type="InterPro" id="IPR000413">
    <property type="entry name" value="Integrin_alpha"/>
</dbReference>
<dbReference type="HOGENOM" id="CLU_004111_3_0_1"/>
<dbReference type="Gene3D" id="3.40.50.410">
    <property type="entry name" value="von Willebrand factor, type A domain"/>
    <property type="match status" value="1"/>
</dbReference>
<dbReference type="InterPro" id="IPR013519">
    <property type="entry name" value="Int_alpha_beta-p"/>
</dbReference>
<dbReference type="InterPro" id="IPR048285">
    <property type="entry name" value="Integrin_alpha_Ig-like_2"/>
</dbReference>
<dbReference type="InterPro" id="IPR013649">
    <property type="entry name" value="Integrin_alpha_Ig-like_1"/>
</dbReference>